<accession>A0A9W6MD97</accession>
<reference evidence="1" key="1">
    <citation type="journal article" date="2014" name="Int. J. Syst. Evol. Microbiol.">
        <title>Complete genome sequence of Corynebacterium casei LMG S-19264T (=DSM 44701T), isolated from a smear-ripened cheese.</title>
        <authorList>
            <consortium name="US DOE Joint Genome Institute (JGI-PGF)"/>
            <person name="Walter F."/>
            <person name="Albersmeier A."/>
            <person name="Kalinowski J."/>
            <person name="Ruckert C."/>
        </authorList>
    </citation>
    <scope>NUCLEOTIDE SEQUENCE</scope>
    <source>
        <strain evidence="1">VKM Ac-2007</strain>
    </source>
</reference>
<keyword evidence="2" id="KW-1185">Reference proteome</keyword>
<sequence length="254" mass="25931">MIAAFGDGEESGSAGISRLAHDIGGLVMTRGIRIVITAAVCGFLAGGPAACGGSADGGGPVDGGRTAKGPDAELARLRGLLKAEASTLPDGFSARPRDGWSPPFRAADQDCRLLLDAAGGGPARRDGETRVAVTYPGDRLGELAGVSLASYAGEGAELRFAELTEALGRCRVAAVSRATKGTSFKVSDLRLEAVGTAVQARRLHGRLNGYPYEMHLVFALTGHTLVSLVHAGVADVDAERTGQLARSLVGQAAP</sequence>
<name>A0A9W6MD97_9ACTN</name>
<protein>
    <recommendedName>
        <fullName evidence="3">DUF5642 domain-containing protein</fullName>
    </recommendedName>
</protein>
<dbReference type="AlphaFoldDB" id="A0A9W6MD97"/>
<proteinExistence type="predicted"/>
<comment type="caution">
    <text evidence="1">The sequence shown here is derived from an EMBL/GenBank/DDBJ whole genome shotgun (WGS) entry which is preliminary data.</text>
</comment>
<dbReference type="EMBL" id="BSEV01000005">
    <property type="protein sequence ID" value="GLK09568.1"/>
    <property type="molecule type" value="Genomic_DNA"/>
</dbReference>
<organism evidence="1 2">
    <name type="scientific">Streptosporangium carneum</name>
    <dbReference type="NCBI Taxonomy" id="47481"/>
    <lineage>
        <taxon>Bacteria</taxon>
        <taxon>Bacillati</taxon>
        <taxon>Actinomycetota</taxon>
        <taxon>Actinomycetes</taxon>
        <taxon>Streptosporangiales</taxon>
        <taxon>Streptosporangiaceae</taxon>
        <taxon>Streptosporangium</taxon>
    </lineage>
</organism>
<evidence type="ECO:0000313" key="1">
    <source>
        <dbReference type="EMBL" id="GLK09568.1"/>
    </source>
</evidence>
<evidence type="ECO:0000313" key="2">
    <source>
        <dbReference type="Proteomes" id="UP001143474"/>
    </source>
</evidence>
<reference evidence="1" key="2">
    <citation type="submission" date="2023-01" db="EMBL/GenBank/DDBJ databases">
        <authorList>
            <person name="Sun Q."/>
            <person name="Evtushenko L."/>
        </authorList>
    </citation>
    <scope>NUCLEOTIDE SEQUENCE</scope>
    <source>
        <strain evidence="1">VKM Ac-2007</strain>
    </source>
</reference>
<evidence type="ECO:0008006" key="3">
    <source>
        <dbReference type="Google" id="ProtNLM"/>
    </source>
</evidence>
<dbReference type="Proteomes" id="UP001143474">
    <property type="component" value="Unassembled WGS sequence"/>
</dbReference>
<gene>
    <name evidence="1" type="ORF">GCM10017600_29740</name>
</gene>